<feature type="transmembrane region" description="Helical" evidence="1">
    <location>
        <begin position="47"/>
        <end position="66"/>
    </location>
</feature>
<comment type="caution">
    <text evidence="2">The sequence shown here is derived from an EMBL/GenBank/DDBJ whole genome shotgun (WGS) entry which is preliminary data.</text>
</comment>
<reference evidence="2 3" key="1">
    <citation type="submission" date="2018-08" db="EMBL/GenBank/DDBJ databases">
        <title>Thalassotalea euphylliae genome.</title>
        <authorList>
            <person name="Summers S."/>
            <person name="Rice S.A."/>
            <person name="Freckelton M.L."/>
            <person name="Nedved B.T."/>
            <person name="Hadfield M.G."/>
        </authorList>
    </citation>
    <scope>NUCLEOTIDE SEQUENCE [LARGE SCALE GENOMIC DNA]</scope>
    <source>
        <strain evidence="2 3">H1</strain>
    </source>
</reference>
<dbReference type="EMBL" id="QUOU01000001">
    <property type="protein sequence ID" value="REL27119.1"/>
    <property type="molecule type" value="Genomic_DNA"/>
</dbReference>
<feature type="transmembrane region" description="Helical" evidence="1">
    <location>
        <begin position="78"/>
        <end position="96"/>
    </location>
</feature>
<keyword evidence="1" id="KW-1133">Transmembrane helix</keyword>
<sequence length="103" mass="11896">MLAVTFPLWGWFKTPLKNKWLAFSERRMAQATIETLPRHQEASYWRMGLLFALMMFCVMSLPNIIAGQTDIRFILTEIGIWLVSGGIFGGAMKYIMGKKNDKY</sequence>
<evidence type="ECO:0008006" key="4">
    <source>
        <dbReference type="Google" id="ProtNLM"/>
    </source>
</evidence>
<dbReference type="AlphaFoldDB" id="A0A3E0TRC7"/>
<keyword evidence="1" id="KW-0812">Transmembrane</keyword>
<accession>A0A3E0TRC7</accession>
<evidence type="ECO:0000313" key="3">
    <source>
        <dbReference type="Proteomes" id="UP000256478"/>
    </source>
</evidence>
<evidence type="ECO:0000256" key="1">
    <source>
        <dbReference type="SAM" id="Phobius"/>
    </source>
</evidence>
<keyword evidence="1" id="KW-0472">Membrane</keyword>
<gene>
    <name evidence="2" type="ORF">DXX93_11450</name>
</gene>
<name>A0A3E0TRC7_9GAMM</name>
<proteinExistence type="predicted"/>
<evidence type="ECO:0000313" key="2">
    <source>
        <dbReference type="EMBL" id="REL27119.1"/>
    </source>
</evidence>
<organism evidence="2 3">
    <name type="scientific">Thalassotalea euphylliae</name>
    <dbReference type="NCBI Taxonomy" id="1655234"/>
    <lineage>
        <taxon>Bacteria</taxon>
        <taxon>Pseudomonadati</taxon>
        <taxon>Pseudomonadota</taxon>
        <taxon>Gammaproteobacteria</taxon>
        <taxon>Alteromonadales</taxon>
        <taxon>Colwelliaceae</taxon>
        <taxon>Thalassotalea</taxon>
    </lineage>
</organism>
<dbReference type="Proteomes" id="UP000256478">
    <property type="component" value="Unassembled WGS sequence"/>
</dbReference>
<protein>
    <recommendedName>
        <fullName evidence="4">SdpI family protein</fullName>
    </recommendedName>
</protein>